<dbReference type="EMBL" id="JAIWYP010000001">
    <property type="protein sequence ID" value="KAH3883668.1"/>
    <property type="molecule type" value="Genomic_DNA"/>
</dbReference>
<proteinExistence type="predicted"/>
<reference evidence="1" key="1">
    <citation type="journal article" date="2019" name="bioRxiv">
        <title>The Genome of the Zebra Mussel, Dreissena polymorpha: A Resource for Invasive Species Research.</title>
        <authorList>
            <person name="McCartney M.A."/>
            <person name="Auch B."/>
            <person name="Kono T."/>
            <person name="Mallez S."/>
            <person name="Zhang Y."/>
            <person name="Obille A."/>
            <person name="Becker A."/>
            <person name="Abrahante J.E."/>
            <person name="Garbe J."/>
            <person name="Badalamenti J.P."/>
            <person name="Herman A."/>
            <person name="Mangelson H."/>
            <person name="Liachko I."/>
            <person name="Sullivan S."/>
            <person name="Sone E.D."/>
            <person name="Koren S."/>
            <person name="Silverstein K.A.T."/>
            <person name="Beckman K.B."/>
            <person name="Gohl D.M."/>
        </authorList>
    </citation>
    <scope>NUCLEOTIDE SEQUENCE</scope>
    <source>
        <strain evidence="1">Duluth1</strain>
        <tissue evidence="1">Whole animal</tissue>
    </source>
</reference>
<reference evidence="1" key="2">
    <citation type="submission" date="2020-11" db="EMBL/GenBank/DDBJ databases">
        <authorList>
            <person name="McCartney M.A."/>
            <person name="Auch B."/>
            <person name="Kono T."/>
            <person name="Mallez S."/>
            <person name="Becker A."/>
            <person name="Gohl D.M."/>
            <person name="Silverstein K.A.T."/>
            <person name="Koren S."/>
            <person name="Bechman K.B."/>
            <person name="Herman A."/>
            <person name="Abrahante J.E."/>
            <person name="Garbe J."/>
        </authorList>
    </citation>
    <scope>NUCLEOTIDE SEQUENCE</scope>
    <source>
        <strain evidence="1">Duluth1</strain>
        <tissue evidence="1">Whole animal</tissue>
    </source>
</reference>
<comment type="caution">
    <text evidence="1">The sequence shown here is derived from an EMBL/GenBank/DDBJ whole genome shotgun (WGS) entry which is preliminary data.</text>
</comment>
<name>A0A9D4MTY7_DREPO</name>
<accession>A0A9D4MTY7</accession>
<dbReference type="Proteomes" id="UP000828390">
    <property type="component" value="Unassembled WGS sequence"/>
</dbReference>
<evidence type="ECO:0000313" key="1">
    <source>
        <dbReference type="EMBL" id="KAH3883668.1"/>
    </source>
</evidence>
<sequence length="58" mass="6565">MEQTYFENRGGNAKQVDAESAVEAFRSKASHLSAEASRDLRHDAESMRIFKSKSFLND</sequence>
<evidence type="ECO:0000313" key="2">
    <source>
        <dbReference type="Proteomes" id="UP000828390"/>
    </source>
</evidence>
<gene>
    <name evidence="1" type="ORF">DPMN_007628</name>
</gene>
<protein>
    <submittedName>
        <fullName evidence="1">Uncharacterized protein</fullName>
    </submittedName>
</protein>
<keyword evidence="2" id="KW-1185">Reference proteome</keyword>
<organism evidence="1 2">
    <name type="scientific">Dreissena polymorpha</name>
    <name type="common">Zebra mussel</name>
    <name type="synonym">Mytilus polymorpha</name>
    <dbReference type="NCBI Taxonomy" id="45954"/>
    <lineage>
        <taxon>Eukaryota</taxon>
        <taxon>Metazoa</taxon>
        <taxon>Spiralia</taxon>
        <taxon>Lophotrochozoa</taxon>
        <taxon>Mollusca</taxon>
        <taxon>Bivalvia</taxon>
        <taxon>Autobranchia</taxon>
        <taxon>Heteroconchia</taxon>
        <taxon>Euheterodonta</taxon>
        <taxon>Imparidentia</taxon>
        <taxon>Neoheterodontei</taxon>
        <taxon>Myida</taxon>
        <taxon>Dreissenoidea</taxon>
        <taxon>Dreissenidae</taxon>
        <taxon>Dreissena</taxon>
    </lineage>
</organism>
<dbReference type="AlphaFoldDB" id="A0A9D4MTY7"/>